<dbReference type="InParanoid" id="A0A2R5GMS9"/>
<dbReference type="Pfam" id="PF08190">
    <property type="entry name" value="PIH1"/>
    <property type="match status" value="1"/>
</dbReference>
<dbReference type="Proteomes" id="UP000241890">
    <property type="component" value="Unassembled WGS sequence"/>
</dbReference>
<feature type="region of interest" description="Disordered" evidence="2">
    <location>
        <begin position="430"/>
        <end position="555"/>
    </location>
</feature>
<keyword evidence="5" id="KW-1185">Reference proteome</keyword>
<dbReference type="PANTHER" id="PTHR22997:SF0">
    <property type="entry name" value="PIH1 DOMAIN-CONTAINING PROTEIN 1"/>
    <property type="match status" value="1"/>
</dbReference>
<dbReference type="OrthoDB" id="1539250at2759"/>
<feature type="compositionally biased region" description="Low complexity" evidence="2">
    <location>
        <begin position="14"/>
        <end position="26"/>
    </location>
</feature>
<evidence type="ECO:0000256" key="2">
    <source>
        <dbReference type="SAM" id="MobiDB-lite"/>
    </source>
</evidence>
<evidence type="ECO:0000313" key="4">
    <source>
        <dbReference type="EMBL" id="GBG32196.1"/>
    </source>
</evidence>
<feature type="compositionally biased region" description="Basic and acidic residues" evidence="2">
    <location>
        <begin position="480"/>
        <end position="518"/>
    </location>
</feature>
<comment type="similarity">
    <text evidence="1">Belongs to the PIH1 family.</text>
</comment>
<reference evidence="4 5" key="1">
    <citation type="submission" date="2017-12" db="EMBL/GenBank/DDBJ databases">
        <title>Sequencing, de novo assembly and annotation of complete genome of a new Thraustochytrid species, strain FCC1311.</title>
        <authorList>
            <person name="Sedici K."/>
            <person name="Godart F."/>
            <person name="Aiese Cigliano R."/>
            <person name="Sanseverino W."/>
            <person name="Barakat M."/>
            <person name="Ortet P."/>
            <person name="Marechal E."/>
            <person name="Cagnac O."/>
            <person name="Amato A."/>
        </authorList>
    </citation>
    <scope>NUCLEOTIDE SEQUENCE [LARGE SCALE GENOMIC DNA]</scope>
</reference>
<evidence type="ECO:0000259" key="3">
    <source>
        <dbReference type="Pfam" id="PF08190"/>
    </source>
</evidence>
<dbReference type="PANTHER" id="PTHR22997">
    <property type="entry name" value="PIH1 DOMAIN-CONTAINING PROTEIN 1"/>
    <property type="match status" value="1"/>
</dbReference>
<feature type="compositionally biased region" description="Basic and acidic residues" evidence="2">
    <location>
        <begin position="449"/>
        <end position="473"/>
    </location>
</feature>
<name>A0A2R5GMS9_9STRA</name>
<proteinExistence type="inferred from homology"/>
<feature type="region of interest" description="Disordered" evidence="2">
    <location>
        <begin position="299"/>
        <end position="318"/>
    </location>
</feature>
<feature type="region of interest" description="Disordered" evidence="2">
    <location>
        <begin position="148"/>
        <end position="172"/>
    </location>
</feature>
<dbReference type="InterPro" id="IPR012981">
    <property type="entry name" value="PIH1_N"/>
</dbReference>
<evidence type="ECO:0000313" key="5">
    <source>
        <dbReference type="Proteomes" id="UP000241890"/>
    </source>
</evidence>
<accession>A0A2R5GMS9</accession>
<dbReference type="EMBL" id="BEYU01000116">
    <property type="protein sequence ID" value="GBG32196.1"/>
    <property type="molecule type" value="Genomic_DNA"/>
</dbReference>
<feature type="region of interest" description="Disordered" evidence="2">
    <location>
        <begin position="256"/>
        <end position="281"/>
    </location>
</feature>
<protein>
    <submittedName>
        <fullName evidence="4">Protein kintoun</fullName>
    </submittedName>
</protein>
<sequence length="555" mass="61502">MRSDAGPASGDDFATAARRAAQGATGESDISAQWASYLGELQKTDPEEYELLVKDMASFVEQKQAAERIVTREEEPTEPRAQDGDDFAPLLPGGGKKLGESGVTEDDEGVRIVPKAGFVIKTRTDKDEKIFINVCQSEAIQKTSMRKQLAEDGSEQEGLHVPLSLGPPREDRDNAGKSCIVYDIIVNPEVLVRSREDKTGASRNFLCELALGYIEQKYKCAVDYKYKLPKLAYKGDKEAIPAQFVRKRRAPVIEEVQEDTSTQPLVAPPAATAQTPAPPREKPQQLAYVLKRWVSTPENATPCEPTLSDPTIEPPSKDAHHREGIIFEAILKRAQKSPLVLERLQVDVGPQVLSIKMEDFYLPLELFLPVHVDPSTAQSSFDEDTLTLRIQLEAASDVVDREAWRTSQSPDVGSRPWLLASAIAMEDADGNLKTSGGQEQGPALPDSADSSKQEPADKQQEDSDVLPEDRFHLSDMLSVHIKEERERERQEKMKRHEEEASRKAEEERKSKEAEKQARIEALLAQADAEISAHNEPSDSLAEVGANFEDEDDLLV</sequence>
<comment type="caution">
    <text evidence="4">The sequence shown here is derived from an EMBL/GenBank/DDBJ whole genome shotgun (WGS) entry which is preliminary data.</text>
</comment>
<feature type="region of interest" description="Disordered" evidence="2">
    <location>
        <begin position="1"/>
        <end position="29"/>
    </location>
</feature>
<dbReference type="InterPro" id="IPR050734">
    <property type="entry name" value="PIH1/Kintoun_subfamily"/>
</dbReference>
<feature type="domain" description="PIH1 N-terminal" evidence="3">
    <location>
        <begin position="110"/>
        <end position="247"/>
    </location>
</feature>
<dbReference type="GO" id="GO:0005737">
    <property type="term" value="C:cytoplasm"/>
    <property type="evidence" value="ECO:0007669"/>
    <property type="project" value="TreeGrafter"/>
</dbReference>
<gene>
    <name evidence="4" type="ORF">FCC1311_084212</name>
</gene>
<organism evidence="4 5">
    <name type="scientific">Hondaea fermentalgiana</name>
    <dbReference type="NCBI Taxonomy" id="2315210"/>
    <lineage>
        <taxon>Eukaryota</taxon>
        <taxon>Sar</taxon>
        <taxon>Stramenopiles</taxon>
        <taxon>Bigyra</taxon>
        <taxon>Labyrinthulomycetes</taxon>
        <taxon>Thraustochytrida</taxon>
        <taxon>Thraustochytriidae</taxon>
        <taxon>Hondaea</taxon>
    </lineage>
</organism>
<evidence type="ECO:0000256" key="1">
    <source>
        <dbReference type="ARBA" id="ARBA00008511"/>
    </source>
</evidence>
<feature type="compositionally biased region" description="Basic and acidic residues" evidence="2">
    <location>
        <begin position="64"/>
        <end position="83"/>
    </location>
</feature>
<dbReference type="AlphaFoldDB" id="A0A2R5GMS9"/>
<feature type="region of interest" description="Disordered" evidence="2">
    <location>
        <begin position="64"/>
        <end position="103"/>
    </location>
</feature>